<dbReference type="Gene3D" id="1.10.4080.10">
    <property type="entry name" value="ADP-ribosylation/Crystallin J1"/>
    <property type="match status" value="1"/>
</dbReference>
<evidence type="ECO:0000256" key="2">
    <source>
        <dbReference type="ARBA" id="ARBA00022801"/>
    </source>
</evidence>
<keyword evidence="2" id="KW-0378">Hydrolase</keyword>
<protein>
    <submittedName>
        <fullName evidence="3">ADP-ribosylglycohydrolase</fullName>
    </submittedName>
</protein>
<dbReference type="PANTHER" id="PTHR16222">
    <property type="entry name" value="ADP-RIBOSYLGLYCOHYDROLASE"/>
    <property type="match status" value="1"/>
</dbReference>
<dbReference type="InterPro" id="IPR005502">
    <property type="entry name" value="Ribosyl_crysJ1"/>
</dbReference>
<dbReference type="RefSeq" id="WP_310262821.1">
    <property type="nucleotide sequence ID" value="NZ_JAVDWA010000014.1"/>
</dbReference>
<gene>
    <name evidence="3" type="ORF">J2X07_003989</name>
</gene>
<dbReference type="Proteomes" id="UP001258181">
    <property type="component" value="Unassembled WGS sequence"/>
</dbReference>
<organism evidence="3 4">
    <name type="scientific">Fictibacillus barbaricus</name>
    <dbReference type="NCBI Taxonomy" id="182136"/>
    <lineage>
        <taxon>Bacteria</taxon>
        <taxon>Bacillati</taxon>
        <taxon>Bacillota</taxon>
        <taxon>Bacilli</taxon>
        <taxon>Bacillales</taxon>
        <taxon>Fictibacillaceae</taxon>
        <taxon>Fictibacillus</taxon>
    </lineage>
</organism>
<dbReference type="EMBL" id="JAVDWA010000014">
    <property type="protein sequence ID" value="MDR7074965.1"/>
    <property type="molecule type" value="Genomic_DNA"/>
</dbReference>
<comment type="caution">
    <text evidence="3">The sequence shown here is derived from an EMBL/GenBank/DDBJ whole genome shotgun (WGS) entry which is preliminary data.</text>
</comment>
<accession>A0ABU1U651</accession>
<name>A0ABU1U651_9BACL</name>
<reference evidence="3 4" key="1">
    <citation type="submission" date="2023-07" db="EMBL/GenBank/DDBJ databases">
        <title>Sorghum-associated microbial communities from plants grown in Nebraska, USA.</title>
        <authorList>
            <person name="Schachtman D."/>
        </authorList>
    </citation>
    <scope>NUCLEOTIDE SEQUENCE [LARGE SCALE GENOMIC DNA]</scope>
    <source>
        <strain evidence="3 4">BE211</strain>
    </source>
</reference>
<evidence type="ECO:0000256" key="1">
    <source>
        <dbReference type="ARBA" id="ARBA00010702"/>
    </source>
</evidence>
<proteinExistence type="inferred from homology"/>
<dbReference type="PANTHER" id="PTHR16222:SF24">
    <property type="entry name" value="ADP-RIBOSYLHYDROLASE ARH3"/>
    <property type="match status" value="1"/>
</dbReference>
<sequence>MKTSQKVEFIDKYFGSFLGAVIGDAIGWPQEDRSSKIGNAFKPSTQFQNWKRKCGSQYYSFEEEIDLGSYSDDGQLLFSVARSLNQNNWFSHFVKVELPFWPIYERGGGGATKKAATLWSFGNPPWKLEKQKREDIKRYFNAGGNGVAMRILPHVYNNYNNRKEMTQQVFLNGIATHGHPRALLSAILYAWAIEYLIRKDEPLGYGELVDYLLNEKENWSIFPKINNFEDWIEAANLVTNNRYLKIWEETITELVSGLLIIKDALNLGVLDKTNSTLTKLNCFDKQIRGAGTVACLVSIYISSKYAAEAVSGLLKIAFSQNSDADTNASMVGGLLGAIHGTEWIDPNWYKVQDIEYIKKLVNDIDKDKEDNNPKLWPNSEKAKVLNSLENNDGTCRLGPFKEFKVVEIIKNKPITKNALSTTYKLSTAEGQTLFIKNNKKVDLKNVALKKEKTDINMTNLAFINNLDKIYSIVPPRLTARRVFKVLLDISDGLENWNIKDNNPSEIEAFSSNFIEKGIEKELVISLIHFVLSSNKK</sequence>
<keyword evidence="4" id="KW-1185">Reference proteome</keyword>
<dbReference type="SUPFAM" id="SSF101478">
    <property type="entry name" value="ADP-ribosylglycohydrolase"/>
    <property type="match status" value="1"/>
</dbReference>
<evidence type="ECO:0000313" key="4">
    <source>
        <dbReference type="Proteomes" id="UP001258181"/>
    </source>
</evidence>
<dbReference type="InterPro" id="IPR050792">
    <property type="entry name" value="ADP-ribosylglycohydrolase"/>
</dbReference>
<evidence type="ECO:0000313" key="3">
    <source>
        <dbReference type="EMBL" id="MDR7074965.1"/>
    </source>
</evidence>
<dbReference type="InterPro" id="IPR036705">
    <property type="entry name" value="Ribosyl_crysJ1_sf"/>
</dbReference>
<comment type="similarity">
    <text evidence="1">Belongs to the ADP-ribosylglycohydrolase family.</text>
</comment>
<dbReference type="Pfam" id="PF03747">
    <property type="entry name" value="ADP_ribosyl_GH"/>
    <property type="match status" value="1"/>
</dbReference>